<evidence type="ECO:0000313" key="4">
    <source>
        <dbReference type="EnsemblPlants" id="AES88180"/>
    </source>
</evidence>
<reference evidence="6" key="4">
    <citation type="journal article" date="2018" name="Nat. Plants">
        <title>Whole-genome landscape of Medicago truncatula symbiotic genes.</title>
        <authorList>
            <person name="Pecrix Y."/>
            <person name="Staton S.E."/>
            <person name="Sallet E."/>
            <person name="Lelandais-Briere C."/>
            <person name="Moreau S."/>
            <person name="Carrere S."/>
            <person name="Blein T."/>
            <person name="Jardinaud M.F."/>
            <person name="Latrasse D."/>
            <person name="Zouine M."/>
            <person name="Zahm M."/>
            <person name="Kreplak J."/>
            <person name="Mayjonade B."/>
            <person name="Satge C."/>
            <person name="Perez M."/>
            <person name="Cauet S."/>
            <person name="Marande W."/>
            <person name="Chantry-Darmon C."/>
            <person name="Lopez-Roques C."/>
            <person name="Bouchez O."/>
            <person name="Berard A."/>
            <person name="Debelle F."/>
            <person name="Munos S."/>
            <person name="Bendahmane A."/>
            <person name="Berges H."/>
            <person name="Niebel A."/>
            <person name="Buitink J."/>
            <person name="Frugier F."/>
            <person name="Benhamed M."/>
            <person name="Crespi M."/>
            <person name="Gouzy J."/>
            <person name="Gamas P."/>
        </authorList>
    </citation>
    <scope>NUCLEOTIDE SEQUENCE [LARGE SCALE GENOMIC DNA]</scope>
    <source>
        <strain evidence="6">cv. Jemalong A17</strain>
    </source>
</reference>
<dbReference type="EMBL" id="PSQE01000004">
    <property type="protein sequence ID" value="RHN60401.1"/>
    <property type="molecule type" value="Genomic_DNA"/>
</dbReference>
<reference evidence="4" key="3">
    <citation type="submission" date="2015-04" db="UniProtKB">
        <authorList>
            <consortium name="EnsemblPlants"/>
        </authorList>
    </citation>
    <scope>IDENTIFICATION</scope>
    <source>
        <strain evidence="4">cv. Jemalong A17</strain>
    </source>
</reference>
<dbReference type="Proteomes" id="UP000265566">
    <property type="component" value="Chromosome 4"/>
</dbReference>
<evidence type="ECO:0000256" key="1">
    <source>
        <dbReference type="SAM" id="MobiDB-lite"/>
    </source>
</evidence>
<reference evidence="2 5" key="2">
    <citation type="journal article" date="2014" name="BMC Genomics">
        <title>An improved genome release (version Mt4.0) for the model legume Medicago truncatula.</title>
        <authorList>
            <person name="Tang H."/>
            <person name="Krishnakumar V."/>
            <person name="Bidwell S."/>
            <person name="Rosen B."/>
            <person name="Chan A."/>
            <person name="Zhou S."/>
            <person name="Gentzbittel L."/>
            <person name="Childs K.L."/>
            <person name="Yandell M."/>
            <person name="Gundlach H."/>
            <person name="Mayer K.F."/>
            <person name="Schwartz D.C."/>
            <person name="Town C.D."/>
        </authorList>
    </citation>
    <scope>GENOME REANNOTATION</scope>
    <source>
        <strain evidence="4 5">cv. Jemalong A17</strain>
    </source>
</reference>
<proteinExistence type="predicted"/>
<evidence type="ECO:0000313" key="6">
    <source>
        <dbReference type="Proteomes" id="UP000265566"/>
    </source>
</evidence>
<dbReference type="EnsemblPlants" id="AES88180">
    <property type="protein sequence ID" value="AES88180"/>
    <property type="gene ID" value="MTR_4g050460"/>
</dbReference>
<evidence type="ECO:0000313" key="2">
    <source>
        <dbReference type="EMBL" id="AES88180.1"/>
    </source>
</evidence>
<protein>
    <submittedName>
        <fullName evidence="2 4">Uncharacterized protein</fullName>
    </submittedName>
</protein>
<dbReference type="HOGENOM" id="CLU_2501325_0_0_1"/>
<sequence>MEVENVAEKSDFEEKKRNPKTTSFRRRLKWTMKNQWKKKGWRGWRKMKVMKKKKRKHLVNLNVNKYEHMMLLELLKNGGCMVFVHL</sequence>
<name>G7JES5_MEDTR</name>
<organism evidence="2 5">
    <name type="scientific">Medicago truncatula</name>
    <name type="common">Barrel medic</name>
    <name type="synonym">Medicago tribuloides</name>
    <dbReference type="NCBI Taxonomy" id="3880"/>
    <lineage>
        <taxon>Eukaryota</taxon>
        <taxon>Viridiplantae</taxon>
        <taxon>Streptophyta</taxon>
        <taxon>Embryophyta</taxon>
        <taxon>Tracheophyta</taxon>
        <taxon>Spermatophyta</taxon>
        <taxon>Magnoliopsida</taxon>
        <taxon>eudicotyledons</taxon>
        <taxon>Gunneridae</taxon>
        <taxon>Pentapetalae</taxon>
        <taxon>rosids</taxon>
        <taxon>fabids</taxon>
        <taxon>Fabales</taxon>
        <taxon>Fabaceae</taxon>
        <taxon>Papilionoideae</taxon>
        <taxon>50 kb inversion clade</taxon>
        <taxon>NPAAA clade</taxon>
        <taxon>Hologalegina</taxon>
        <taxon>IRL clade</taxon>
        <taxon>Trifolieae</taxon>
        <taxon>Medicago</taxon>
    </lineage>
</organism>
<feature type="region of interest" description="Disordered" evidence="1">
    <location>
        <begin position="1"/>
        <end position="25"/>
    </location>
</feature>
<evidence type="ECO:0000313" key="3">
    <source>
        <dbReference type="EMBL" id="RHN60401.1"/>
    </source>
</evidence>
<feature type="compositionally biased region" description="Basic and acidic residues" evidence="1">
    <location>
        <begin position="1"/>
        <end position="16"/>
    </location>
</feature>
<gene>
    <name evidence="2" type="ordered locus">MTR_4g050460</name>
    <name evidence="3" type="ORF">MtrunA17_Chr4g0025431</name>
</gene>
<dbReference type="EMBL" id="CM001220">
    <property type="protein sequence ID" value="AES88180.1"/>
    <property type="molecule type" value="Genomic_DNA"/>
</dbReference>
<dbReference type="AlphaFoldDB" id="G7JES5"/>
<keyword evidence="5" id="KW-1185">Reference proteome</keyword>
<dbReference type="Proteomes" id="UP000002051">
    <property type="component" value="Chromosome 4"/>
</dbReference>
<dbReference type="PaxDb" id="3880-AES88180"/>
<dbReference type="Gramene" id="rna22710">
    <property type="protein sequence ID" value="RHN60401.1"/>
    <property type="gene ID" value="gene22710"/>
</dbReference>
<evidence type="ECO:0000313" key="5">
    <source>
        <dbReference type="Proteomes" id="UP000002051"/>
    </source>
</evidence>
<reference evidence="2 5" key="1">
    <citation type="journal article" date="2011" name="Nature">
        <title>The Medicago genome provides insight into the evolution of rhizobial symbioses.</title>
        <authorList>
            <person name="Young N.D."/>
            <person name="Debelle F."/>
            <person name="Oldroyd G.E."/>
            <person name="Geurts R."/>
            <person name="Cannon S.B."/>
            <person name="Udvardi M.K."/>
            <person name="Benedito V.A."/>
            <person name="Mayer K.F."/>
            <person name="Gouzy J."/>
            <person name="Schoof H."/>
            <person name="Van de Peer Y."/>
            <person name="Proost S."/>
            <person name="Cook D.R."/>
            <person name="Meyers B.C."/>
            <person name="Spannagl M."/>
            <person name="Cheung F."/>
            <person name="De Mita S."/>
            <person name="Krishnakumar V."/>
            <person name="Gundlach H."/>
            <person name="Zhou S."/>
            <person name="Mudge J."/>
            <person name="Bharti A.K."/>
            <person name="Murray J.D."/>
            <person name="Naoumkina M.A."/>
            <person name="Rosen B."/>
            <person name="Silverstein K.A."/>
            <person name="Tang H."/>
            <person name="Rombauts S."/>
            <person name="Zhao P.X."/>
            <person name="Zhou P."/>
            <person name="Barbe V."/>
            <person name="Bardou P."/>
            <person name="Bechner M."/>
            <person name="Bellec A."/>
            <person name="Berger A."/>
            <person name="Berges H."/>
            <person name="Bidwell S."/>
            <person name="Bisseling T."/>
            <person name="Choisne N."/>
            <person name="Couloux A."/>
            <person name="Denny R."/>
            <person name="Deshpande S."/>
            <person name="Dai X."/>
            <person name="Doyle J.J."/>
            <person name="Dudez A.M."/>
            <person name="Farmer A.D."/>
            <person name="Fouteau S."/>
            <person name="Franken C."/>
            <person name="Gibelin C."/>
            <person name="Gish J."/>
            <person name="Goldstein S."/>
            <person name="Gonzalez A.J."/>
            <person name="Green P.J."/>
            <person name="Hallab A."/>
            <person name="Hartog M."/>
            <person name="Hua A."/>
            <person name="Humphray S.J."/>
            <person name="Jeong D.H."/>
            <person name="Jing Y."/>
            <person name="Jocker A."/>
            <person name="Kenton S.M."/>
            <person name="Kim D.J."/>
            <person name="Klee K."/>
            <person name="Lai H."/>
            <person name="Lang C."/>
            <person name="Lin S."/>
            <person name="Macmil S.L."/>
            <person name="Magdelenat G."/>
            <person name="Matthews L."/>
            <person name="McCorrison J."/>
            <person name="Monaghan E.L."/>
            <person name="Mun J.H."/>
            <person name="Najar F.Z."/>
            <person name="Nicholson C."/>
            <person name="Noirot C."/>
            <person name="O'Bleness M."/>
            <person name="Paule C.R."/>
            <person name="Poulain J."/>
            <person name="Prion F."/>
            <person name="Qin B."/>
            <person name="Qu C."/>
            <person name="Retzel E.F."/>
            <person name="Riddle C."/>
            <person name="Sallet E."/>
            <person name="Samain S."/>
            <person name="Samson N."/>
            <person name="Sanders I."/>
            <person name="Saurat O."/>
            <person name="Scarpelli C."/>
            <person name="Schiex T."/>
            <person name="Segurens B."/>
            <person name="Severin A.J."/>
            <person name="Sherrier D.J."/>
            <person name="Shi R."/>
            <person name="Sims S."/>
            <person name="Singer S.R."/>
            <person name="Sinharoy S."/>
            <person name="Sterck L."/>
            <person name="Viollet A."/>
            <person name="Wang B.B."/>
            <person name="Wang K."/>
            <person name="Wang M."/>
            <person name="Wang X."/>
            <person name="Warfsmann J."/>
            <person name="Weissenbach J."/>
            <person name="White D.D."/>
            <person name="White J.D."/>
            <person name="Wiley G.B."/>
            <person name="Wincker P."/>
            <person name="Xing Y."/>
            <person name="Yang L."/>
            <person name="Yao Z."/>
            <person name="Ying F."/>
            <person name="Zhai J."/>
            <person name="Zhou L."/>
            <person name="Zuber A."/>
            <person name="Denarie J."/>
            <person name="Dixon R.A."/>
            <person name="May G.D."/>
            <person name="Schwartz D.C."/>
            <person name="Rogers J."/>
            <person name="Quetier F."/>
            <person name="Town C.D."/>
            <person name="Roe B.A."/>
        </authorList>
    </citation>
    <scope>NUCLEOTIDE SEQUENCE [LARGE SCALE GENOMIC DNA]</scope>
    <source>
        <strain evidence="2">A17</strain>
        <strain evidence="4 5">cv. Jemalong A17</strain>
    </source>
</reference>
<accession>G7JES5</accession>
<reference evidence="3" key="5">
    <citation type="journal article" date="2018" name="Nat. Plants">
        <title>Whole-genome landscape of Medicago truncatula symbiotic genes.</title>
        <authorList>
            <person name="Pecrix Y."/>
            <person name="Gamas P."/>
            <person name="Carrere S."/>
        </authorList>
    </citation>
    <scope>NUCLEOTIDE SEQUENCE</scope>
    <source>
        <tissue evidence="3">Leaves</tissue>
    </source>
</reference>